<keyword evidence="11" id="KW-1185">Reference proteome</keyword>
<feature type="domain" description="Nitrite/sulphite reductase 4Fe-4S" evidence="8">
    <location>
        <begin position="47"/>
        <end position="182"/>
    </location>
</feature>
<dbReference type="GO" id="GO:0016491">
    <property type="term" value="F:oxidoreductase activity"/>
    <property type="evidence" value="ECO:0007669"/>
    <property type="project" value="UniProtKB-KW"/>
</dbReference>
<keyword evidence="7" id="KW-0411">Iron-sulfur</keyword>
<dbReference type="Pfam" id="PF01077">
    <property type="entry name" value="NIR_SIR"/>
    <property type="match status" value="1"/>
</dbReference>
<evidence type="ECO:0000256" key="3">
    <source>
        <dbReference type="ARBA" id="ARBA00022617"/>
    </source>
</evidence>
<evidence type="ECO:0000313" key="11">
    <source>
        <dbReference type="Proteomes" id="UP000005695"/>
    </source>
</evidence>
<dbReference type="InterPro" id="IPR045854">
    <property type="entry name" value="NO2/SO3_Rdtase_4Fe4S_sf"/>
</dbReference>
<dbReference type="AlphaFoldDB" id="Q1JWB5"/>
<evidence type="ECO:0000256" key="2">
    <source>
        <dbReference type="ARBA" id="ARBA00022485"/>
    </source>
</evidence>
<comment type="similarity">
    <text evidence="1">Belongs to the nitrite and sulfite reductase 4Fe-4S domain family.</text>
</comment>
<keyword evidence="4" id="KW-0479">Metal-binding</keyword>
<dbReference type="SUPFAM" id="SSF56014">
    <property type="entry name" value="Nitrite and sulphite reductase 4Fe-4S domain-like"/>
    <property type="match status" value="2"/>
</dbReference>
<gene>
    <name evidence="10" type="ORF">Dace_0367</name>
</gene>
<sequence>MTAREISGGKRERKSSPECCQIHLLAHYRHHRHHGDFVFYHRRFHHGDELYDVRPLLKQLNQHFDSNRALINLPRKFKIAVSGCHLHCIRHEIQNVSFVAVPQDDKVVFDLYVGGGLSSGRQFALRLERTCQPDQVLAVSDAVAHLFHDYGNRENRSAARLRHLIQNWGLEKFRDALENQLDFVLGTGQPPQLTALAQRHHYGSFNSHNRKTCGLGIKTSSGKLGAETVSALIKLMEHHHIDFVRLTPTQDLLLLGLKKNSLPEVIEGLHALDLQTAPGPLRLHSTACTGLTYCKFALSETKEFTEQLLKSLEQRFPEWEKPLTIAVSGCPTAAPTLLSPISVWWAAKSKTHPASQSTGMIYT</sequence>
<evidence type="ECO:0000256" key="4">
    <source>
        <dbReference type="ARBA" id="ARBA00022723"/>
    </source>
</evidence>
<evidence type="ECO:0000256" key="7">
    <source>
        <dbReference type="ARBA" id="ARBA00023014"/>
    </source>
</evidence>
<organism evidence="10 11">
    <name type="scientific">Desulfuromonas acetoxidans (strain DSM 684 / 11070)</name>
    <dbReference type="NCBI Taxonomy" id="281689"/>
    <lineage>
        <taxon>Bacteria</taxon>
        <taxon>Pseudomonadati</taxon>
        <taxon>Thermodesulfobacteriota</taxon>
        <taxon>Desulfuromonadia</taxon>
        <taxon>Desulfuromonadales</taxon>
        <taxon>Desulfuromonadaceae</taxon>
        <taxon>Desulfuromonas</taxon>
    </lineage>
</organism>
<dbReference type="Pfam" id="PF03460">
    <property type="entry name" value="NIR_SIR_ferr"/>
    <property type="match status" value="1"/>
</dbReference>
<evidence type="ECO:0000259" key="8">
    <source>
        <dbReference type="Pfam" id="PF01077"/>
    </source>
</evidence>
<keyword evidence="6" id="KW-0408">Iron</keyword>
<evidence type="ECO:0000256" key="1">
    <source>
        <dbReference type="ARBA" id="ARBA00010429"/>
    </source>
</evidence>
<dbReference type="GO" id="GO:0051539">
    <property type="term" value="F:4 iron, 4 sulfur cluster binding"/>
    <property type="evidence" value="ECO:0007669"/>
    <property type="project" value="UniProtKB-KW"/>
</dbReference>
<evidence type="ECO:0000256" key="6">
    <source>
        <dbReference type="ARBA" id="ARBA00023004"/>
    </source>
</evidence>
<dbReference type="PANTHER" id="PTHR32439:SF0">
    <property type="entry name" value="FERREDOXIN--NITRITE REDUCTASE, CHLOROPLASTIC"/>
    <property type="match status" value="1"/>
</dbReference>
<keyword evidence="5" id="KW-0560">Oxidoreductase</keyword>
<dbReference type="InterPro" id="IPR036136">
    <property type="entry name" value="Nit/Sulf_reduc_fer-like_dom_sf"/>
</dbReference>
<protein>
    <submittedName>
        <fullName evidence="10">Nitrite and sulphite reductase 4Fe-4S region</fullName>
    </submittedName>
</protein>
<dbReference type="Proteomes" id="UP000005695">
    <property type="component" value="Unassembled WGS sequence"/>
</dbReference>
<dbReference type="InterPro" id="IPR051329">
    <property type="entry name" value="NIR_SIR_4Fe-4S"/>
</dbReference>
<dbReference type="EMBL" id="AAEW02000023">
    <property type="protein sequence ID" value="EAT14506.1"/>
    <property type="molecule type" value="Genomic_DNA"/>
</dbReference>
<dbReference type="GO" id="GO:0020037">
    <property type="term" value="F:heme binding"/>
    <property type="evidence" value="ECO:0007669"/>
    <property type="project" value="InterPro"/>
</dbReference>
<dbReference type="InterPro" id="IPR006067">
    <property type="entry name" value="NO2/SO3_Rdtase_4Fe4S_dom"/>
</dbReference>
<reference evidence="10" key="1">
    <citation type="submission" date="2006-05" db="EMBL/GenBank/DDBJ databases">
        <title>Annotation of the draft genome assembly of Desulfuromonas acetoxidans DSM 684.</title>
        <authorList>
            <consortium name="US DOE Joint Genome Institute (JGI-ORNL)"/>
            <person name="Larimer F."/>
            <person name="Land M."/>
            <person name="Hauser L."/>
        </authorList>
    </citation>
    <scope>NUCLEOTIDE SEQUENCE [LARGE SCALE GENOMIC DNA]</scope>
    <source>
        <strain evidence="10">DSM 684</strain>
    </source>
</reference>
<evidence type="ECO:0000259" key="9">
    <source>
        <dbReference type="Pfam" id="PF03460"/>
    </source>
</evidence>
<dbReference type="GO" id="GO:0046872">
    <property type="term" value="F:metal ion binding"/>
    <property type="evidence" value="ECO:0007669"/>
    <property type="project" value="UniProtKB-KW"/>
</dbReference>
<comment type="caution">
    <text evidence="10">The sequence shown here is derived from an EMBL/GenBank/DDBJ whole genome shotgun (WGS) entry which is preliminary data.</text>
</comment>
<keyword evidence="3" id="KW-0349">Heme</keyword>
<reference evidence="10" key="2">
    <citation type="submission" date="2006-05" db="EMBL/GenBank/DDBJ databases">
        <title>Sequencing of the draft genome and assembly of Desulfuromonas acetoxidans DSM 684.</title>
        <authorList>
            <consortium name="US DOE Joint Genome Institute (JGI-PGF)"/>
            <person name="Copeland A."/>
            <person name="Lucas S."/>
            <person name="Lapidus A."/>
            <person name="Barry K."/>
            <person name="Detter J.C."/>
            <person name="Glavina del Rio T."/>
            <person name="Hammon N."/>
            <person name="Israni S."/>
            <person name="Dalin E."/>
            <person name="Tice H."/>
            <person name="Bruce D."/>
            <person name="Pitluck S."/>
            <person name="Richardson P."/>
        </authorList>
    </citation>
    <scope>NUCLEOTIDE SEQUENCE [LARGE SCALE GENOMIC DNA]</scope>
    <source>
        <strain evidence="10">DSM 684</strain>
    </source>
</reference>
<accession>Q1JWB5</accession>
<dbReference type="Gene3D" id="3.30.413.10">
    <property type="entry name" value="Sulfite Reductase Hemoprotein, domain 1"/>
    <property type="match status" value="2"/>
</dbReference>
<evidence type="ECO:0000313" key="10">
    <source>
        <dbReference type="EMBL" id="EAT14506.1"/>
    </source>
</evidence>
<dbReference type="InterPro" id="IPR005117">
    <property type="entry name" value="NiRdtase/SiRdtase_haem-b_fer"/>
</dbReference>
<proteinExistence type="inferred from homology"/>
<keyword evidence="2" id="KW-0004">4Fe-4S</keyword>
<dbReference type="SUPFAM" id="SSF55124">
    <property type="entry name" value="Nitrite/Sulfite reductase N-terminal domain-like"/>
    <property type="match status" value="1"/>
</dbReference>
<evidence type="ECO:0000256" key="5">
    <source>
        <dbReference type="ARBA" id="ARBA00023002"/>
    </source>
</evidence>
<feature type="domain" description="Nitrite/Sulfite reductase ferredoxin-like" evidence="9">
    <location>
        <begin position="213"/>
        <end position="271"/>
    </location>
</feature>
<name>Q1JWB5_DESA6</name>
<dbReference type="PANTHER" id="PTHR32439">
    <property type="entry name" value="FERREDOXIN--NITRITE REDUCTASE, CHLOROPLASTIC"/>
    <property type="match status" value="1"/>
</dbReference>